<name>A0ABV4EZY6_BRAEL</name>
<dbReference type="EMBL" id="JBGBZA010000002">
    <property type="protein sequence ID" value="MEY9316730.1"/>
    <property type="molecule type" value="Genomic_DNA"/>
</dbReference>
<reference evidence="1 2" key="1">
    <citation type="submission" date="2024-07" db="EMBL/GenBank/DDBJ databases">
        <title>Genomic Encyclopedia of Type Strains, Phase V (KMG-V): Genome sequencing to study the core and pangenomes of soil and plant-associated prokaryotes.</title>
        <authorList>
            <person name="Whitman W."/>
        </authorList>
    </citation>
    <scope>NUCLEOTIDE SEQUENCE [LARGE SCALE GENOMIC DNA]</scope>
    <source>
        <strain evidence="1 2">USDA 415</strain>
    </source>
</reference>
<organism evidence="1 2">
    <name type="scientific">Bradyrhizobium elkanii</name>
    <dbReference type="NCBI Taxonomy" id="29448"/>
    <lineage>
        <taxon>Bacteria</taxon>
        <taxon>Pseudomonadati</taxon>
        <taxon>Pseudomonadota</taxon>
        <taxon>Alphaproteobacteria</taxon>
        <taxon>Hyphomicrobiales</taxon>
        <taxon>Nitrobacteraceae</taxon>
        <taxon>Bradyrhizobium</taxon>
    </lineage>
</organism>
<accession>A0ABV4EZY6</accession>
<gene>
    <name evidence="1" type="ORF">ABIF29_003529</name>
</gene>
<evidence type="ECO:0000313" key="1">
    <source>
        <dbReference type="EMBL" id="MEY9316730.1"/>
    </source>
</evidence>
<proteinExistence type="predicted"/>
<sequence length="94" mass="10166">MQRLAEASGFKVGQQVTVLIETKGADHEDIEHTMPAGSAGIIDSIDRYDNDQGIVFTVVIPVDATNERCIVNAFDELDGDITKFLAAKSTKEPS</sequence>
<dbReference type="Proteomes" id="UP001565471">
    <property type="component" value="Unassembled WGS sequence"/>
</dbReference>
<protein>
    <submittedName>
        <fullName evidence="1">Uncharacterized protein</fullName>
    </submittedName>
</protein>
<comment type="caution">
    <text evidence="1">The sequence shown here is derived from an EMBL/GenBank/DDBJ whole genome shotgun (WGS) entry which is preliminary data.</text>
</comment>
<keyword evidence="2" id="KW-1185">Reference proteome</keyword>
<evidence type="ECO:0000313" key="2">
    <source>
        <dbReference type="Proteomes" id="UP001565471"/>
    </source>
</evidence>
<dbReference type="RefSeq" id="WP_253623376.1">
    <property type="nucleotide sequence ID" value="NZ_CP126004.1"/>
</dbReference>